<evidence type="ECO:0000259" key="3">
    <source>
        <dbReference type="Pfam" id="PF12849"/>
    </source>
</evidence>
<comment type="similarity">
    <text evidence="1">Belongs to the PstS family.</text>
</comment>
<evidence type="ECO:0000313" key="5">
    <source>
        <dbReference type="Proteomes" id="UP001222770"/>
    </source>
</evidence>
<name>A0ABT6CMW4_9SPHN</name>
<gene>
    <name evidence="4" type="ORF">POM99_18225</name>
</gene>
<dbReference type="Proteomes" id="UP001222770">
    <property type="component" value="Unassembled WGS sequence"/>
</dbReference>
<feature type="signal peptide" evidence="2">
    <location>
        <begin position="1"/>
        <end position="24"/>
    </location>
</feature>
<dbReference type="InterPro" id="IPR024370">
    <property type="entry name" value="PBP_domain"/>
</dbReference>
<proteinExistence type="inferred from homology"/>
<dbReference type="Pfam" id="PF12849">
    <property type="entry name" value="PBP_like_2"/>
    <property type="match status" value="1"/>
</dbReference>
<feature type="domain" description="PBP" evidence="3">
    <location>
        <begin position="90"/>
        <end position="303"/>
    </location>
</feature>
<evidence type="ECO:0000256" key="1">
    <source>
        <dbReference type="ARBA" id="ARBA00008725"/>
    </source>
</evidence>
<evidence type="ECO:0000256" key="2">
    <source>
        <dbReference type="SAM" id="SignalP"/>
    </source>
</evidence>
<evidence type="ECO:0000313" key="4">
    <source>
        <dbReference type="EMBL" id="MDF8335146.1"/>
    </source>
</evidence>
<sequence length="640" mass="66164">MISSKNTLMVATAVAAFTGTGAQAQVIFPEAELHGMGASSVAVVLPRELNCVGGFEQVGKNDGTTATVSEGAYPGNDGSFNCAKRTIQKQITGRYISTGSGGGKTALRNIDASSFFDGSAGKIFPSAFGSTWTNPHFIMSDSPLAQSDLDTFNASAVGAKKAGAAIQFPLYVLPVAVAYNPVYGHKVAENKDLSFNVMAPVTVKGTVIGGLRMSKNIYCGIFNGYITNWNDPKIKALNLRKGTRAVSLMDPADDVTRWNSDGVPIRLVGRLDKSGTTDIFTRHLAAVCNSAGMTGPNKYLNPAEALPYNTASGITLTAFRSDAPYKASATNGTAFAGTTNMISGAVWTGSAIDTTNGAETPGLFLLADGSGKVASAINFAPDQASASDANVLLNGKLGYIGADFVRPSAGQTLHAAALEQGNSAATRKPMFLLPTALNATAAFGTSILPPETSKSGAYVKGGALSRSNPLDWYNALYQGSAVLSNPVAGYPITGTTQFDTGTCFASPAVRNALVTFLNASLGNLKVDSANRPLSANIFTGEIAPKLGIKAQMGIAPLPKAWTIAITETFLKRSKQKSGSQLLGTRSLYIQNGLPTATGLGNGKKKLALADLPTEASFVKGANTIYNEAGPNPGCTAGSGL</sequence>
<dbReference type="InterPro" id="IPR050962">
    <property type="entry name" value="Phosphate-bind_PstS"/>
</dbReference>
<dbReference type="SUPFAM" id="SSF53850">
    <property type="entry name" value="Periplasmic binding protein-like II"/>
    <property type="match status" value="1"/>
</dbReference>
<dbReference type="Gene3D" id="3.40.190.10">
    <property type="entry name" value="Periplasmic binding protein-like II"/>
    <property type="match status" value="3"/>
</dbReference>
<dbReference type="PANTHER" id="PTHR42996:SF1">
    <property type="entry name" value="PHOSPHATE-BINDING PROTEIN PSTS"/>
    <property type="match status" value="1"/>
</dbReference>
<comment type="caution">
    <text evidence="4">The sequence shown here is derived from an EMBL/GenBank/DDBJ whole genome shotgun (WGS) entry which is preliminary data.</text>
</comment>
<feature type="chain" id="PRO_5047256058" evidence="2">
    <location>
        <begin position="25"/>
        <end position="640"/>
    </location>
</feature>
<keyword evidence="2" id="KW-0732">Signal</keyword>
<keyword evidence="5" id="KW-1185">Reference proteome</keyword>
<dbReference type="RefSeq" id="WP_277280005.1">
    <property type="nucleotide sequence ID" value="NZ_JAROCY010000021.1"/>
</dbReference>
<organism evidence="4 5">
    <name type="scientific">Novosphingobium cyanobacteriorum</name>
    <dbReference type="NCBI Taxonomy" id="3024215"/>
    <lineage>
        <taxon>Bacteria</taxon>
        <taxon>Pseudomonadati</taxon>
        <taxon>Pseudomonadota</taxon>
        <taxon>Alphaproteobacteria</taxon>
        <taxon>Sphingomonadales</taxon>
        <taxon>Sphingomonadaceae</taxon>
        <taxon>Novosphingobium</taxon>
    </lineage>
</organism>
<protein>
    <submittedName>
        <fullName evidence="4">Substrate-binding domain-containing protein</fullName>
    </submittedName>
</protein>
<dbReference type="PANTHER" id="PTHR42996">
    <property type="entry name" value="PHOSPHATE-BINDING PROTEIN PSTS"/>
    <property type="match status" value="1"/>
</dbReference>
<dbReference type="EMBL" id="JAROCY010000021">
    <property type="protein sequence ID" value="MDF8335146.1"/>
    <property type="molecule type" value="Genomic_DNA"/>
</dbReference>
<accession>A0ABT6CMW4</accession>
<reference evidence="4 5" key="1">
    <citation type="submission" date="2023-03" db="EMBL/GenBank/DDBJ databases">
        <title>Novosphingobium cyanobacteriorum sp. nov., isolated from a eutrophic reservoir during the Microcystis bloom period.</title>
        <authorList>
            <person name="Kang M."/>
            <person name="Le V."/>
            <person name="Ko S.-R."/>
            <person name="Lee S.-A."/>
            <person name="Ahn C.-Y."/>
        </authorList>
    </citation>
    <scope>NUCLEOTIDE SEQUENCE [LARGE SCALE GENOMIC DNA]</scope>
    <source>
        <strain evidence="4 5">HBC54</strain>
    </source>
</reference>